<keyword evidence="3" id="KW-0597">Phosphoprotein</keyword>
<feature type="domain" description="Alpha-D-phosphohexomutase alpha/beta/alpha" evidence="10">
    <location>
        <begin position="249"/>
        <end position="353"/>
    </location>
</feature>
<dbReference type="InterPro" id="IPR005841">
    <property type="entry name" value="Alpha-D-phosphohexomutase_SF"/>
</dbReference>
<dbReference type="InterPro" id="IPR005844">
    <property type="entry name" value="A-D-PHexomutase_a/b/a-I"/>
</dbReference>
<dbReference type="GO" id="GO:0005975">
    <property type="term" value="P:carbohydrate metabolic process"/>
    <property type="evidence" value="ECO:0007669"/>
    <property type="project" value="InterPro"/>
</dbReference>
<evidence type="ECO:0000313" key="11">
    <source>
        <dbReference type="EMBL" id="RZH68623.1"/>
    </source>
</evidence>
<name>A0A482Y2L1_9EURY</name>
<dbReference type="PANTHER" id="PTHR43771">
    <property type="entry name" value="PHOSPHOMANNOMUTASE"/>
    <property type="match status" value="1"/>
</dbReference>
<dbReference type="PRINTS" id="PR00509">
    <property type="entry name" value="PGMPMM"/>
</dbReference>
<dbReference type="InterPro" id="IPR005843">
    <property type="entry name" value="A-D-PHexomutase_C"/>
</dbReference>
<accession>A0A482Y2L1</accession>
<dbReference type="Pfam" id="PF02880">
    <property type="entry name" value="PGM_PMM_III"/>
    <property type="match status" value="1"/>
</dbReference>
<comment type="similarity">
    <text evidence="2">Belongs to the phosphohexose mutase family.</text>
</comment>
<evidence type="ECO:0000256" key="1">
    <source>
        <dbReference type="ARBA" id="ARBA00001946"/>
    </source>
</evidence>
<feature type="domain" description="Alpha-D-phosphohexomutase C-terminal" evidence="7">
    <location>
        <begin position="386"/>
        <end position="429"/>
    </location>
</feature>
<evidence type="ECO:0000256" key="2">
    <source>
        <dbReference type="ARBA" id="ARBA00010231"/>
    </source>
</evidence>
<dbReference type="InterPro" id="IPR036900">
    <property type="entry name" value="A-D-PHexomutase_C_sf"/>
</dbReference>
<dbReference type="GO" id="GO:0046872">
    <property type="term" value="F:metal ion binding"/>
    <property type="evidence" value="ECO:0007669"/>
    <property type="project" value="UniProtKB-KW"/>
</dbReference>
<dbReference type="AlphaFoldDB" id="A0A482Y2L1"/>
<gene>
    <name evidence="11" type="ORF">ELS17_03920</name>
</gene>
<evidence type="ECO:0000256" key="4">
    <source>
        <dbReference type="ARBA" id="ARBA00022723"/>
    </source>
</evidence>
<dbReference type="Pfam" id="PF00408">
    <property type="entry name" value="PGM_PMM_IV"/>
    <property type="match status" value="1"/>
</dbReference>
<dbReference type="EMBL" id="SHMR01000001">
    <property type="protein sequence ID" value="RZH68623.1"/>
    <property type="molecule type" value="Genomic_DNA"/>
</dbReference>
<evidence type="ECO:0000259" key="10">
    <source>
        <dbReference type="Pfam" id="PF02880"/>
    </source>
</evidence>
<protein>
    <submittedName>
        <fullName evidence="11">Phosphoglucosamine mutase</fullName>
    </submittedName>
</protein>
<dbReference type="InterPro" id="IPR005845">
    <property type="entry name" value="A-D-PHexomutase_a/b/a-II"/>
</dbReference>
<dbReference type="STRING" id="222984.GCA_000731985_00932"/>
<evidence type="ECO:0000313" key="12">
    <source>
        <dbReference type="Proteomes" id="UP000292704"/>
    </source>
</evidence>
<comment type="caution">
    <text evidence="11">The sequence shown here is derived from an EMBL/GenBank/DDBJ whole genome shotgun (WGS) entry which is preliminary data.</text>
</comment>
<dbReference type="InterPro" id="IPR005846">
    <property type="entry name" value="A-D-PHexomutase_a/b/a-III"/>
</dbReference>
<evidence type="ECO:0000259" key="7">
    <source>
        <dbReference type="Pfam" id="PF00408"/>
    </source>
</evidence>
<evidence type="ECO:0000256" key="6">
    <source>
        <dbReference type="ARBA" id="ARBA00023235"/>
    </source>
</evidence>
<dbReference type="OrthoDB" id="10363at2157"/>
<feature type="domain" description="Alpha-D-phosphohexomutase alpha/beta/alpha" evidence="8">
    <location>
        <begin position="13"/>
        <end position="127"/>
    </location>
</feature>
<keyword evidence="6" id="KW-0413">Isomerase</keyword>
<keyword evidence="5" id="KW-0460">Magnesium</keyword>
<evidence type="ECO:0000259" key="9">
    <source>
        <dbReference type="Pfam" id="PF02879"/>
    </source>
</evidence>
<dbReference type="SUPFAM" id="SSF55957">
    <property type="entry name" value="Phosphoglucomutase, C-terminal domain"/>
    <property type="match status" value="1"/>
</dbReference>
<dbReference type="SUPFAM" id="SSF53738">
    <property type="entry name" value="Phosphoglucomutase, first 3 domains"/>
    <property type="match status" value="3"/>
</dbReference>
<dbReference type="Pfam" id="PF02878">
    <property type="entry name" value="PGM_PMM_I"/>
    <property type="match status" value="1"/>
</dbReference>
<dbReference type="PANTHER" id="PTHR43771:SF1">
    <property type="entry name" value="PHOSPHOMANNOMUTASE"/>
    <property type="match status" value="1"/>
</dbReference>
<dbReference type="Gene3D" id="3.30.310.50">
    <property type="entry name" value="Alpha-D-phosphohexomutase, C-terminal domain"/>
    <property type="match status" value="1"/>
</dbReference>
<dbReference type="Gene3D" id="3.40.120.10">
    <property type="entry name" value="Alpha-D-Glucose-1,6-Bisphosphate, subunit A, domain 3"/>
    <property type="match status" value="3"/>
</dbReference>
<dbReference type="InterPro" id="IPR016055">
    <property type="entry name" value="A-D-PHexomutase_a/b/a-I/II/III"/>
</dbReference>
<dbReference type="Pfam" id="PF02879">
    <property type="entry name" value="PGM_PMM_II"/>
    <property type="match status" value="1"/>
</dbReference>
<feature type="domain" description="Alpha-D-phosphohexomutase alpha/beta/alpha" evidence="9">
    <location>
        <begin position="161"/>
        <end position="243"/>
    </location>
</feature>
<evidence type="ECO:0000256" key="5">
    <source>
        <dbReference type="ARBA" id="ARBA00022842"/>
    </source>
</evidence>
<dbReference type="Proteomes" id="UP000292704">
    <property type="component" value="Unassembled WGS sequence"/>
</dbReference>
<dbReference type="GO" id="GO:0016868">
    <property type="term" value="F:intramolecular phosphotransferase activity"/>
    <property type="evidence" value="ECO:0007669"/>
    <property type="project" value="InterPro"/>
</dbReference>
<organism evidence="11 12">
    <name type="scientific">Natrinema altunense</name>
    <dbReference type="NCBI Taxonomy" id="222984"/>
    <lineage>
        <taxon>Archaea</taxon>
        <taxon>Methanobacteriati</taxon>
        <taxon>Methanobacteriota</taxon>
        <taxon>Stenosarchaea group</taxon>
        <taxon>Halobacteria</taxon>
        <taxon>Halobacteriales</taxon>
        <taxon>Natrialbaceae</taxon>
        <taxon>Natrinema</taxon>
    </lineage>
</organism>
<reference evidence="11 12" key="1">
    <citation type="submission" date="2019-02" db="EMBL/GenBank/DDBJ databases">
        <title>Genome analysis provides insights into bioremediation potentialities and Haloocin production by Natrinema altunense strain 4.1R isolated from Chott Douz in Tunisian desert.</title>
        <authorList>
            <person name="Najjari A."/>
            <person name="Youssef N."/>
            <person name="Ben Dhia O."/>
            <person name="Ferjani R."/>
            <person name="El Hidri D."/>
            <person name="Ouzari H.I."/>
            <person name="Cherif A."/>
        </authorList>
    </citation>
    <scope>NUCLEOTIDE SEQUENCE [LARGE SCALE GENOMIC DNA]</scope>
    <source>
        <strain evidence="11 12">4.1R</strain>
    </source>
</reference>
<sequence length="445" mass="45978">MVGPSGSGGSGGTEITAARALSVGRAVASDGYDRVVVGRDARASRAVLVDAVTAGLRECGADVLAVGVAPMPTIARTVSRTDANAGIVVTAAHDPTPNGGLRLRTASGTAFGPEQRAAIAARVERDEYDLHPRDGRGSTETVADAVEQHATELAGAVSVADPPSVVVDVGDGAGEITARVLSALGCDVGTLHGRREECFPEWPGEPVGETLEALSSLVEATDARLGIAHDADADRMLAVDETGAVVPRDALLALFARATATDGDIVVVPVGTSVAVDDAVATVGATVSRTRVGDAFVADRTTWPDVVFGGDPSGAWIWPDETPCPDGPLAACKLVELVADRGPLSSLVADIEPYPSRHASVAVEEQTAVMNQVRECAHEWYDDVDTLGGVYVDVGAGWLFLRASDTEPVIQLTVEARDEFRAERLEADAIGLLEKAIATVSGLRP</sequence>
<evidence type="ECO:0000259" key="8">
    <source>
        <dbReference type="Pfam" id="PF02878"/>
    </source>
</evidence>
<dbReference type="RefSeq" id="WP_130169613.1">
    <property type="nucleotide sequence ID" value="NZ_SHMR01000001.1"/>
</dbReference>
<proteinExistence type="inferred from homology"/>
<evidence type="ECO:0000256" key="3">
    <source>
        <dbReference type="ARBA" id="ARBA00022553"/>
    </source>
</evidence>
<comment type="cofactor">
    <cofactor evidence="1">
        <name>Mg(2+)</name>
        <dbReference type="ChEBI" id="CHEBI:18420"/>
    </cofactor>
</comment>
<keyword evidence="4" id="KW-0479">Metal-binding</keyword>